<keyword evidence="1" id="KW-0732">Signal</keyword>
<dbReference type="Proteomes" id="UP000055019">
    <property type="component" value="Unassembled WGS sequence"/>
</dbReference>
<accession>A0A158L6Q9</accession>
<proteinExistence type="predicted"/>
<dbReference type="EMBL" id="FCOM02000129">
    <property type="protein sequence ID" value="SAL88401.1"/>
    <property type="molecule type" value="Genomic_DNA"/>
</dbReference>
<sequence>MKSILRKFCIAALLPCTLASTSVQAAELHVMSSGGFTAAYRVLGPKFATATGNTLDTALGPSMGKLSLI</sequence>
<organism evidence="2 3">
    <name type="scientific">Caballeronia arvi</name>
    <dbReference type="NCBI Taxonomy" id="1777135"/>
    <lineage>
        <taxon>Bacteria</taxon>
        <taxon>Pseudomonadati</taxon>
        <taxon>Pseudomonadota</taxon>
        <taxon>Betaproteobacteria</taxon>
        <taxon>Burkholderiales</taxon>
        <taxon>Burkholderiaceae</taxon>
        <taxon>Caballeronia</taxon>
    </lineage>
</organism>
<name>A0A158L6Q9_9BURK</name>
<reference evidence="2" key="1">
    <citation type="submission" date="2016-01" db="EMBL/GenBank/DDBJ databases">
        <authorList>
            <person name="Peeters C."/>
        </authorList>
    </citation>
    <scope>NUCLEOTIDE SEQUENCE [LARGE SCALE GENOMIC DNA]</scope>
    <source>
        <strain evidence="2">LMG 29317</strain>
    </source>
</reference>
<gene>
    <name evidence="2" type="ORF">AWB74_08545</name>
</gene>
<comment type="caution">
    <text evidence="2">The sequence shown here is derived from an EMBL/GenBank/DDBJ whole genome shotgun (WGS) entry which is preliminary data.</text>
</comment>
<evidence type="ECO:0000256" key="1">
    <source>
        <dbReference type="SAM" id="SignalP"/>
    </source>
</evidence>
<dbReference type="AlphaFoldDB" id="A0A158L6Q9"/>
<protein>
    <submittedName>
        <fullName evidence="2">Extracellular solute-binding protein</fullName>
    </submittedName>
</protein>
<feature type="signal peptide" evidence="1">
    <location>
        <begin position="1"/>
        <end position="25"/>
    </location>
</feature>
<keyword evidence="3" id="KW-1185">Reference proteome</keyword>
<feature type="chain" id="PRO_5007628026" evidence="1">
    <location>
        <begin position="26"/>
        <end position="69"/>
    </location>
</feature>
<evidence type="ECO:0000313" key="2">
    <source>
        <dbReference type="EMBL" id="SAL88401.1"/>
    </source>
</evidence>
<evidence type="ECO:0000313" key="3">
    <source>
        <dbReference type="Proteomes" id="UP000055019"/>
    </source>
</evidence>